<accession>A0AAW2H8P8</accession>
<dbReference type="InterPro" id="IPR013766">
    <property type="entry name" value="Thioredoxin_domain"/>
</dbReference>
<evidence type="ECO:0000256" key="3">
    <source>
        <dbReference type="ARBA" id="ARBA00006347"/>
    </source>
</evidence>
<comment type="similarity">
    <text evidence="3">Belongs to the protein disulfide isomerase family.</text>
</comment>
<dbReference type="PROSITE" id="PS51352">
    <property type="entry name" value="THIOREDOXIN_2"/>
    <property type="match status" value="1"/>
</dbReference>
<dbReference type="GO" id="GO:0006457">
    <property type="term" value="P:protein folding"/>
    <property type="evidence" value="ECO:0007669"/>
    <property type="project" value="TreeGrafter"/>
</dbReference>
<feature type="transmembrane region" description="Helical" evidence="8">
    <location>
        <begin position="7"/>
        <end position="30"/>
    </location>
</feature>
<dbReference type="SUPFAM" id="SSF54001">
    <property type="entry name" value="Cysteine proteinases"/>
    <property type="match status" value="1"/>
</dbReference>
<evidence type="ECO:0000256" key="6">
    <source>
        <dbReference type="ARBA" id="ARBA00023235"/>
    </source>
</evidence>
<dbReference type="AlphaFoldDB" id="A0AAW2H8P8"/>
<dbReference type="PANTHER" id="PTHR18929:SF132">
    <property type="entry name" value="PROTEIN DISULFIDE-ISOMERASE A3"/>
    <property type="match status" value="1"/>
</dbReference>
<evidence type="ECO:0000256" key="2">
    <source>
        <dbReference type="ARBA" id="ARBA00004319"/>
    </source>
</evidence>
<dbReference type="Gene3D" id="3.90.70.10">
    <property type="entry name" value="Cysteine proteinases"/>
    <property type="match status" value="1"/>
</dbReference>
<dbReference type="GO" id="GO:0003756">
    <property type="term" value="F:protein disulfide isomerase activity"/>
    <property type="evidence" value="ECO:0007669"/>
    <property type="project" value="UniProtKB-EC"/>
</dbReference>
<comment type="caution">
    <text evidence="10">The sequence shown here is derived from an EMBL/GenBank/DDBJ whole genome shotgun (WGS) entry which is preliminary data.</text>
</comment>
<dbReference type="InterPro" id="IPR038765">
    <property type="entry name" value="Papain-like_cys_pep_sf"/>
</dbReference>
<organism evidence="10">
    <name type="scientific">Menopon gallinae</name>
    <name type="common">poultry shaft louse</name>
    <dbReference type="NCBI Taxonomy" id="328185"/>
    <lineage>
        <taxon>Eukaryota</taxon>
        <taxon>Metazoa</taxon>
        <taxon>Ecdysozoa</taxon>
        <taxon>Arthropoda</taxon>
        <taxon>Hexapoda</taxon>
        <taxon>Insecta</taxon>
        <taxon>Pterygota</taxon>
        <taxon>Neoptera</taxon>
        <taxon>Paraneoptera</taxon>
        <taxon>Psocodea</taxon>
        <taxon>Troctomorpha</taxon>
        <taxon>Phthiraptera</taxon>
        <taxon>Amblycera</taxon>
        <taxon>Menoponidae</taxon>
        <taxon>Menopon</taxon>
    </lineage>
</organism>
<proteinExistence type="inferred from homology"/>
<evidence type="ECO:0000256" key="5">
    <source>
        <dbReference type="ARBA" id="ARBA00022824"/>
    </source>
</evidence>
<dbReference type="GO" id="GO:0034976">
    <property type="term" value="P:response to endoplasmic reticulum stress"/>
    <property type="evidence" value="ECO:0007669"/>
    <property type="project" value="TreeGrafter"/>
</dbReference>
<evidence type="ECO:0000259" key="9">
    <source>
        <dbReference type="PROSITE" id="PS51352"/>
    </source>
</evidence>
<evidence type="ECO:0000256" key="8">
    <source>
        <dbReference type="SAM" id="Phobius"/>
    </source>
</evidence>
<keyword evidence="6" id="KW-0413">Isomerase</keyword>
<comment type="subcellular location">
    <subcellularLocation>
        <location evidence="2">Endoplasmic reticulum lumen</location>
    </subcellularLocation>
</comment>
<evidence type="ECO:0000256" key="7">
    <source>
        <dbReference type="ARBA" id="ARBA00023284"/>
    </source>
</evidence>
<reference evidence="10" key="1">
    <citation type="journal article" date="2024" name="Gigascience">
        <title>Chromosome-level genome of the poultry shaft louse Menopon gallinae provides insight into the host-switching and adaptive evolution of parasitic lice.</title>
        <authorList>
            <person name="Xu Y."/>
            <person name="Ma L."/>
            <person name="Liu S."/>
            <person name="Liang Y."/>
            <person name="Liu Q."/>
            <person name="He Z."/>
            <person name="Tian L."/>
            <person name="Duan Y."/>
            <person name="Cai W."/>
            <person name="Li H."/>
            <person name="Song F."/>
        </authorList>
    </citation>
    <scope>NUCLEOTIDE SEQUENCE</scope>
    <source>
        <strain evidence="10">Cailab_2023a</strain>
    </source>
</reference>
<dbReference type="Pfam" id="PF00085">
    <property type="entry name" value="Thioredoxin"/>
    <property type="match status" value="1"/>
</dbReference>
<dbReference type="Pfam" id="PF13848">
    <property type="entry name" value="Thioredoxin_6"/>
    <property type="match status" value="1"/>
</dbReference>
<feature type="domain" description="Thioredoxin" evidence="9">
    <location>
        <begin position="568"/>
        <end position="716"/>
    </location>
</feature>
<protein>
    <recommendedName>
        <fullName evidence="4">protein disulfide-isomerase</fullName>
        <ecNumber evidence="4">5.3.4.1</ecNumber>
    </recommendedName>
</protein>
<dbReference type="EC" id="5.3.4.1" evidence="4"/>
<dbReference type="EMBL" id="JARGDH010000006">
    <property type="protein sequence ID" value="KAL0266168.1"/>
    <property type="molecule type" value="Genomic_DNA"/>
</dbReference>
<dbReference type="GO" id="GO:0005788">
    <property type="term" value="C:endoplasmic reticulum lumen"/>
    <property type="evidence" value="ECO:0007669"/>
    <property type="project" value="UniProtKB-SubCell"/>
</dbReference>
<keyword evidence="5" id="KW-0256">Endoplasmic reticulum</keyword>
<keyword evidence="8" id="KW-0472">Membrane</keyword>
<evidence type="ECO:0000256" key="1">
    <source>
        <dbReference type="ARBA" id="ARBA00001182"/>
    </source>
</evidence>
<keyword evidence="8" id="KW-0812">Transmembrane</keyword>
<dbReference type="Gene3D" id="3.40.30.10">
    <property type="entry name" value="Glutaredoxin"/>
    <property type="match status" value="2"/>
</dbReference>
<name>A0AAW2H8P8_9NEOP</name>
<dbReference type="InterPro" id="IPR036249">
    <property type="entry name" value="Thioredoxin-like_sf"/>
</dbReference>
<dbReference type="SUPFAM" id="SSF52833">
    <property type="entry name" value="Thioredoxin-like"/>
    <property type="match status" value="2"/>
</dbReference>
<dbReference type="PANTHER" id="PTHR18929">
    <property type="entry name" value="PROTEIN DISULFIDE ISOMERASE"/>
    <property type="match status" value="1"/>
</dbReference>
<evidence type="ECO:0000313" key="10">
    <source>
        <dbReference type="EMBL" id="KAL0266168.1"/>
    </source>
</evidence>
<evidence type="ECO:0000256" key="4">
    <source>
        <dbReference type="ARBA" id="ARBA00012723"/>
    </source>
</evidence>
<sequence length="734" mass="82832">MTRINSYYILMLTTVTVTLVILLGIVAFSIKSRSVLKKYGEGRNTSPEDAEHQRHAGLSNRNLSCFFNASMQMLFSLEEFRTFAENCNDKGMPTTRIIGNMFRDMRRSEGYVVNIDYYNAILDAFSSAEIAPNEENCASQFLELLIEKVVRENMLAQGVSEQDLLDTSFDNFEALQQRMEMARLFGLLILSTGYQGYTTDYSPTQTSYIHIPLQVEWYIRSSTRENMQRTVDAIVLGDPDVTPTRLVVHNGLVCKYLVLNFGSQGFSLQNIEWEDNEEVQVNGVRFSLVAMNLFRGSVQCPQSKNGGRHYMSCARRGGSLIGETERDRVDMKHFQEKARDVKFFFPNSGSGVGMEHKGRRFSFESKDSNKVLGLLGLFNKFDATYPDMLEIVAGLERLEGESEEDEVRRGARSFAIFFVNEESVEKLRDGSSALKIFLSTDAELARRLGVPFPGIYGYNAGDKISYSLEVREDYLRASDAVAMPLLGLITGENVDTYEAAESPAFYILAKPEIHGSLKSEFREVAKKLRNRAKLCLMAYDRSRTNIRRMGLGEEDLPSILIIKEGMKYREGKITPESVEAFVTGFLDGTLKPFALSGVEPDDNEKNAVKIIVHNGREKWLGDRTRDKLVVFHAPWCKFCKDLKPVILSLGEHVQKHASDKIMVGMFDMTENEMPDLDVNGYPTIYLIKATTNEPVLFEGGDRSMSKLIEFLHLHGNNKVDLSAAISKDGGRDEL</sequence>
<keyword evidence="7" id="KW-0676">Redox-active center</keyword>
<comment type="catalytic activity">
    <reaction evidence="1">
        <text>Catalyzes the rearrangement of -S-S- bonds in proteins.</text>
        <dbReference type="EC" id="5.3.4.1"/>
    </reaction>
</comment>
<gene>
    <name evidence="10" type="ORF">PYX00_011885</name>
</gene>
<keyword evidence="8" id="KW-1133">Transmembrane helix</keyword>